<dbReference type="Pfam" id="PF03714">
    <property type="entry name" value="PUD"/>
    <property type="match status" value="1"/>
</dbReference>
<dbReference type="CDD" id="cd10315">
    <property type="entry name" value="CBM41_pullulanase"/>
    <property type="match status" value="1"/>
</dbReference>
<evidence type="ECO:0000256" key="1">
    <source>
        <dbReference type="ARBA" id="ARBA00000548"/>
    </source>
</evidence>
<dbReference type="SUPFAM" id="SSF51445">
    <property type="entry name" value="(Trans)glycosidases"/>
    <property type="match status" value="1"/>
</dbReference>
<comment type="caution">
    <text evidence="15">The sequence shown here is derived from an EMBL/GenBank/DDBJ whole genome shotgun (WGS) entry which is preliminary data.</text>
</comment>
<name>A0A2I1I7W7_9ACTO</name>
<evidence type="ECO:0000256" key="10">
    <source>
        <dbReference type="ARBA" id="ARBA00029618"/>
    </source>
</evidence>
<sequence>MYLNFKPDPTVENPLTVYRVEYWADGQAKQSQMFSGQQPEGYINTNILAPGDPLNFRVYRTDTTSLQPGQSENRVWESTVFTGAKPGNSVFTRWDARSFSYNQDGLEPAADGKLKVSFTPDPNVPASEYNLWVWTEGSGGYPVAFTGKDGAGNLTAEVTVPAPNEKVNLIVRRSTATNDWAWQTSDLKDIPVPGGIDIKTDGSYQLKPAENPPALPTEVTVTVHYLRSDNKYDNWNVWTWLPGKEGKRADFDGNHTATLTHTDPNGIEKVGLIVRRSEAGNEWAEKNTPDDLFVTKFPQGKAEIWIVQGDPKIYYSESDIPKPGSTSNCTDLHTAEFNNKYFYEGELGAIYSPEKTTFRVWAPTAQAVEFVNYSENGKVAAMTKGEKGTWEITLDDDQKGLQYRYRLHFAGDKINEAIDPYARAVTANGTRTVVIDPDKTVPSNWDGKRMPAFTSMKDAIIYEAHVRDLTIGPDNGITNKGKFLGLTEAGTKTKEGNLSGLDYLKSLGVTHVQLLPIFDFWSVDELGDLSYNAQYNWGYDPQNYNVPEGSYATNPADPTSRILELKSMVETMHANDMRVIMDVVYNHVYNPETSPLQQTVPDYYFRMDANCKFQDGTGVGNETASEQLMMRKYIVDSVTYWAKHYDIDGFRFDLMGIHDVETMKAVREALNKIDPSIVILGEGWKMGNHPSGVAAANQENAKQMPGISFFNDQYRDTVKGDNFELNHTGFISGANQEQRSWDLLNNIKGAQYVRKYLGPDQSVVYNEAHDNYTMFDKLKGSLPADTPDSEVAQRHALGTGTQYLANGAVFIHAGQEFLRTKAGDHNSYKSPDSVNVFNYDRAQQYEKEVKFFRDLNKFRKQYDFMRQGSYDAVNQKYTHEIIAGEESIATNHVGYTVKNAFPVKTKSGKESADAFAYVNADKQAWEAPLPAGEYEVMIKGLDVYQKPVTLTSNGKVRVPPLSILLVREAPAPEPEPEPEPNPEPNPNPNPDPGGDPNPQPQPEPEPNPNPEPQPDPDVKPHPQKPAADPMNPTPKPAEKGKKSVQNRSPEELAKTGAGVPEMVLISLLLGASGVMVTFRAHKRG</sequence>
<comment type="catalytic activity">
    <reaction evidence="8">
        <text>Hydrolysis of (1-&gt;6)-alpha-D-glucosidic linkages in pullulan, amylopectin and glycogen, and in the alpha- and beta-limit dextrins of amylopectin and glycogen.</text>
        <dbReference type="EC" id="3.2.1.41"/>
    </reaction>
</comment>
<dbReference type="EC" id="3.2.1.1" evidence="3"/>
<gene>
    <name evidence="15" type="primary">pulA</name>
    <name evidence="15" type="ORF">CYJ25_00310</name>
</gene>
<dbReference type="SUPFAM" id="SSF81296">
    <property type="entry name" value="E set domains"/>
    <property type="match status" value="1"/>
</dbReference>
<dbReference type="GO" id="GO:0005975">
    <property type="term" value="P:carbohydrate metabolic process"/>
    <property type="evidence" value="ECO:0007669"/>
    <property type="project" value="InterPro"/>
</dbReference>
<keyword evidence="5" id="KW-0378">Hydrolase</keyword>
<dbReference type="EMBL" id="PKKJ01000001">
    <property type="protein sequence ID" value="PKY67216.1"/>
    <property type="molecule type" value="Genomic_DNA"/>
</dbReference>
<comment type="similarity">
    <text evidence="2">Belongs to the glycosyl hydrolase 13 family.</text>
</comment>
<dbReference type="Pfam" id="PF00128">
    <property type="entry name" value="Alpha-amylase"/>
    <property type="match status" value="1"/>
</dbReference>
<dbReference type="InterPro" id="IPR013784">
    <property type="entry name" value="Carb-bd-like_fold"/>
</dbReference>
<evidence type="ECO:0000256" key="6">
    <source>
        <dbReference type="ARBA" id="ARBA00022837"/>
    </source>
</evidence>
<evidence type="ECO:0000256" key="8">
    <source>
        <dbReference type="ARBA" id="ARBA00023965"/>
    </source>
</evidence>
<dbReference type="GO" id="GO:0030246">
    <property type="term" value="F:carbohydrate binding"/>
    <property type="evidence" value="ECO:0007669"/>
    <property type="project" value="InterPro"/>
</dbReference>
<dbReference type="InterPro" id="IPR006047">
    <property type="entry name" value="GH13_cat_dom"/>
</dbReference>
<dbReference type="SUPFAM" id="SSF49452">
    <property type="entry name" value="Starch-binding domain-like"/>
    <property type="match status" value="2"/>
</dbReference>
<dbReference type="InterPro" id="IPR014756">
    <property type="entry name" value="Ig_E-set"/>
</dbReference>
<evidence type="ECO:0000256" key="3">
    <source>
        <dbReference type="ARBA" id="ARBA00012595"/>
    </source>
</evidence>
<evidence type="ECO:0000256" key="11">
    <source>
        <dbReference type="ARBA" id="ARBA00030238"/>
    </source>
</evidence>
<evidence type="ECO:0000256" key="12">
    <source>
        <dbReference type="ARBA" id="ARBA00031076"/>
    </source>
</evidence>
<evidence type="ECO:0000259" key="14">
    <source>
        <dbReference type="SMART" id="SM00642"/>
    </source>
</evidence>
<dbReference type="AlphaFoldDB" id="A0A2I1I7W7"/>
<dbReference type="InterPro" id="IPR011840">
    <property type="entry name" value="PulA_typeI"/>
</dbReference>
<organism evidence="15 16">
    <name type="scientific">Schaalia turicensis</name>
    <dbReference type="NCBI Taxonomy" id="131111"/>
    <lineage>
        <taxon>Bacteria</taxon>
        <taxon>Bacillati</taxon>
        <taxon>Actinomycetota</taxon>
        <taxon>Actinomycetes</taxon>
        <taxon>Actinomycetales</taxon>
        <taxon>Actinomycetaceae</taxon>
        <taxon>Schaalia</taxon>
    </lineage>
</organism>
<dbReference type="InterPro" id="IPR013783">
    <property type="entry name" value="Ig-like_fold"/>
</dbReference>
<keyword evidence="7" id="KW-0326">Glycosidase</keyword>
<dbReference type="NCBIfam" id="TIGR02104">
    <property type="entry name" value="pulA_typeI"/>
    <property type="match status" value="1"/>
</dbReference>
<dbReference type="InterPro" id="IPR017853">
    <property type="entry name" value="GH"/>
</dbReference>
<dbReference type="Pfam" id="PF02922">
    <property type="entry name" value="CBM_48"/>
    <property type="match status" value="1"/>
</dbReference>
<evidence type="ECO:0000256" key="4">
    <source>
        <dbReference type="ARBA" id="ARBA00022729"/>
    </source>
</evidence>
<keyword evidence="6" id="KW-0106">Calcium</keyword>
<proteinExistence type="inferred from homology"/>
<evidence type="ECO:0000256" key="5">
    <source>
        <dbReference type="ARBA" id="ARBA00022801"/>
    </source>
</evidence>
<evidence type="ECO:0000313" key="16">
    <source>
        <dbReference type="Proteomes" id="UP000234545"/>
    </source>
</evidence>
<feature type="domain" description="Glycosyl hydrolase family 13 catalytic" evidence="14">
    <location>
        <begin position="494"/>
        <end position="859"/>
    </location>
</feature>
<keyword evidence="4" id="KW-0732">Signal</keyword>
<evidence type="ECO:0000256" key="2">
    <source>
        <dbReference type="ARBA" id="ARBA00008061"/>
    </source>
</evidence>
<feature type="compositionally biased region" description="Pro residues" evidence="13">
    <location>
        <begin position="981"/>
        <end position="1015"/>
    </location>
</feature>
<feature type="region of interest" description="Disordered" evidence="13">
    <location>
        <begin position="970"/>
        <end position="1060"/>
    </location>
</feature>
<evidence type="ECO:0000313" key="15">
    <source>
        <dbReference type="EMBL" id="PKY67216.1"/>
    </source>
</evidence>
<protein>
    <recommendedName>
        <fullName evidence="11">1,4-alpha-D-glucan glucanohydrolase</fullName>
        <ecNumber evidence="3">3.2.1.1</ecNumber>
        <ecNumber evidence="9">3.2.1.41</ecNumber>
    </recommendedName>
    <alternativeName>
        <fullName evidence="10">Alpha-dextrin endo-1,6-alpha-glucosidase</fullName>
    </alternativeName>
    <alternativeName>
        <fullName evidence="12">Pullulan 6-glucanohydrolase</fullName>
    </alternativeName>
</protein>
<dbReference type="EC" id="3.2.1.41" evidence="9"/>
<evidence type="ECO:0000256" key="13">
    <source>
        <dbReference type="SAM" id="MobiDB-lite"/>
    </source>
</evidence>
<dbReference type="PANTHER" id="PTHR43002">
    <property type="entry name" value="GLYCOGEN DEBRANCHING ENZYME"/>
    <property type="match status" value="1"/>
</dbReference>
<dbReference type="Gene3D" id="2.60.40.10">
    <property type="entry name" value="Immunoglobulins"/>
    <property type="match status" value="1"/>
</dbReference>
<dbReference type="InterPro" id="IPR005323">
    <property type="entry name" value="CBM41_pullulanase"/>
</dbReference>
<evidence type="ECO:0000256" key="9">
    <source>
        <dbReference type="ARBA" id="ARBA00024062"/>
    </source>
</evidence>
<dbReference type="CDD" id="cd11341">
    <property type="entry name" value="AmyAc_Pullulanase_LD-like"/>
    <property type="match status" value="1"/>
</dbReference>
<evidence type="ECO:0000256" key="7">
    <source>
        <dbReference type="ARBA" id="ARBA00023295"/>
    </source>
</evidence>
<dbReference type="CDD" id="cd02860">
    <property type="entry name" value="E_set_Pullulanase"/>
    <property type="match status" value="1"/>
</dbReference>
<dbReference type="GO" id="GO:0051060">
    <property type="term" value="F:pullulanase activity"/>
    <property type="evidence" value="ECO:0007669"/>
    <property type="project" value="UniProtKB-EC"/>
</dbReference>
<dbReference type="InterPro" id="IPR004193">
    <property type="entry name" value="Glyco_hydro_13_N"/>
</dbReference>
<dbReference type="Proteomes" id="UP000234545">
    <property type="component" value="Unassembled WGS sequence"/>
</dbReference>
<dbReference type="Gene3D" id="2.60.40.1110">
    <property type="match status" value="2"/>
</dbReference>
<accession>A0A2I1I7W7</accession>
<comment type="catalytic activity">
    <reaction evidence="1">
        <text>Endohydrolysis of (1-&gt;4)-alpha-D-glucosidic linkages in polysaccharides containing three or more (1-&gt;4)-alpha-linked D-glucose units.</text>
        <dbReference type="EC" id="3.2.1.1"/>
    </reaction>
</comment>
<dbReference type="Gene3D" id="3.20.20.80">
    <property type="entry name" value="Glycosidases"/>
    <property type="match status" value="1"/>
</dbReference>
<dbReference type="SMART" id="SM00642">
    <property type="entry name" value="Aamy"/>
    <property type="match status" value="1"/>
</dbReference>
<dbReference type="GO" id="GO:0004556">
    <property type="term" value="F:alpha-amylase activity"/>
    <property type="evidence" value="ECO:0007669"/>
    <property type="project" value="UniProtKB-EC"/>
</dbReference>
<reference evidence="15 16" key="1">
    <citation type="submission" date="2017-12" db="EMBL/GenBank/DDBJ databases">
        <title>Phylogenetic diversity of female urinary microbiome.</title>
        <authorList>
            <person name="Thomas-White K."/>
            <person name="Wolfe A.J."/>
        </authorList>
    </citation>
    <scope>NUCLEOTIDE SEQUENCE [LARGE SCALE GENOMIC DNA]</scope>
    <source>
        <strain evidence="15 16">UMB0250</strain>
    </source>
</reference>
<dbReference type="OrthoDB" id="9805159at2"/>